<accession>A0A9P4N1Q4</accession>
<organism evidence="2 3">
    <name type="scientific">Lojkania enalia</name>
    <dbReference type="NCBI Taxonomy" id="147567"/>
    <lineage>
        <taxon>Eukaryota</taxon>
        <taxon>Fungi</taxon>
        <taxon>Dikarya</taxon>
        <taxon>Ascomycota</taxon>
        <taxon>Pezizomycotina</taxon>
        <taxon>Dothideomycetes</taxon>
        <taxon>Pleosporomycetidae</taxon>
        <taxon>Pleosporales</taxon>
        <taxon>Pleosporales incertae sedis</taxon>
        <taxon>Lojkania</taxon>
    </lineage>
</organism>
<proteinExistence type="predicted"/>
<sequence>MTLLREDHNQPSLPPSSPPAVAAVAAPAQAHRALSSSAASVRNHPGDSLSASPPTTIPAADARPRPSPGPVARSASSEENAKQPSRPRYSVSSKSSSAVPTLSTASARAPQRFLPTYWLPPAMATASGVNPTATDLLRQAMLQR</sequence>
<feature type="region of interest" description="Disordered" evidence="1">
    <location>
        <begin position="1"/>
        <end position="111"/>
    </location>
</feature>
<feature type="compositionally biased region" description="Low complexity" evidence="1">
    <location>
        <begin position="86"/>
        <end position="104"/>
    </location>
</feature>
<dbReference type="Proteomes" id="UP000800093">
    <property type="component" value="Unassembled WGS sequence"/>
</dbReference>
<evidence type="ECO:0000313" key="2">
    <source>
        <dbReference type="EMBL" id="KAF2262602.1"/>
    </source>
</evidence>
<feature type="compositionally biased region" description="Low complexity" evidence="1">
    <location>
        <begin position="19"/>
        <end position="28"/>
    </location>
</feature>
<comment type="caution">
    <text evidence="2">The sequence shown here is derived from an EMBL/GenBank/DDBJ whole genome shotgun (WGS) entry which is preliminary data.</text>
</comment>
<evidence type="ECO:0000256" key="1">
    <source>
        <dbReference type="SAM" id="MobiDB-lite"/>
    </source>
</evidence>
<dbReference type="AlphaFoldDB" id="A0A9P4N1Q4"/>
<protein>
    <submittedName>
        <fullName evidence="2">Uncharacterized protein</fullName>
    </submittedName>
</protein>
<name>A0A9P4N1Q4_9PLEO</name>
<gene>
    <name evidence="2" type="ORF">CC78DRAFT_534645</name>
</gene>
<dbReference type="EMBL" id="ML986638">
    <property type="protein sequence ID" value="KAF2262602.1"/>
    <property type="molecule type" value="Genomic_DNA"/>
</dbReference>
<evidence type="ECO:0000313" key="3">
    <source>
        <dbReference type="Proteomes" id="UP000800093"/>
    </source>
</evidence>
<keyword evidence="3" id="KW-1185">Reference proteome</keyword>
<reference evidence="3" key="1">
    <citation type="journal article" date="2020" name="Stud. Mycol.">
        <title>101 Dothideomycetes genomes: A test case for predicting lifestyles and emergence of pathogens.</title>
        <authorList>
            <person name="Haridas S."/>
            <person name="Albert R."/>
            <person name="Binder M."/>
            <person name="Bloem J."/>
            <person name="LaButti K."/>
            <person name="Salamov A."/>
            <person name="Andreopoulos B."/>
            <person name="Baker S."/>
            <person name="Barry K."/>
            <person name="Bills G."/>
            <person name="Bluhm B."/>
            <person name="Cannon C."/>
            <person name="Castanera R."/>
            <person name="Culley D."/>
            <person name="Daum C."/>
            <person name="Ezra D."/>
            <person name="Gonzalez J."/>
            <person name="Henrissat B."/>
            <person name="Kuo A."/>
            <person name="Liang C."/>
            <person name="Lipzen A."/>
            <person name="Lutzoni F."/>
            <person name="Magnuson J."/>
            <person name="Mondo S."/>
            <person name="Nolan M."/>
            <person name="Ohm R."/>
            <person name="Pangilinan J."/>
            <person name="Park H.-J."/>
            <person name="Ramirez L."/>
            <person name="Alfaro M."/>
            <person name="Sun H."/>
            <person name="Tritt A."/>
            <person name="Yoshinaga Y."/>
            <person name="Zwiers L.-H."/>
            <person name="Turgeon B."/>
            <person name="Goodwin S."/>
            <person name="Spatafora J."/>
            <person name="Crous P."/>
            <person name="Grigoriev I."/>
        </authorList>
    </citation>
    <scope>NUCLEOTIDE SEQUENCE [LARGE SCALE GENOMIC DNA]</scope>
    <source>
        <strain evidence="3">CBS 304.66</strain>
    </source>
</reference>
<dbReference type="OrthoDB" id="3797574at2759"/>